<feature type="repeat" description="ANK" evidence="23">
    <location>
        <begin position="445"/>
        <end position="477"/>
    </location>
</feature>
<evidence type="ECO:0000256" key="22">
    <source>
        <dbReference type="ARBA" id="ARBA00036634"/>
    </source>
</evidence>
<evidence type="ECO:0000256" key="10">
    <source>
        <dbReference type="ARBA" id="ARBA00022692"/>
    </source>
</evidence>
<reference evidence="28 29" key="1">
    <citation type="submission" date="2024-04" db="EMBL/GenBank/DDBJ databases">
        <authorList>
            <person name="Waldvogel A.-M."/>
            <person name="Schoenle A."/>
        </authorList>
    </citation>
    <scope>NUCLEOTIDE SEQUENCE [LARGE SCALE GENOMIC DNA]</scope>
</reference>
<dbReference type="Proteomes" id="UP001497482">
    <property type="component" value="Chromosome 14"/>
</dbReference>
<dbReference type="PANTHER" id="PTHR10582:SF33">
    <property type="entry name" value="TRANSIENT RECEPTOR POTENTIAL CHANNEL PYREXIA"/>
    <property type="match status" value="1"/>
</dbReference>
<keyword evidence="24" id="KW-0175">Coiled coil</keyword>
<evidence type="ECO:0000256" key="23">
    <source>
        <dbReference type="PROSITE-ProRule" id="PRU00023"/>
    </source>
</evidence>
<dbReference type="PANTHER" id="PTHR10582">
    <property type="entry name" value="TRANSIENT RECEPTOR POTENTIAL ION CHANNEL PROTEIN"/>
    <property type="match status" value="1"/>
</dbReference>
<keyword evidence="16" id="KW-0106">Calcium</keyword>
<keyword evidence="9" id="KW-0808">Transferase</keyword>
<evidence type="ECO:0000256" key="5">
    <source>
        <dbReference type="ARBA" id="ARBA00022448"/>
    </source>
</evidence>
<dbReference type="InterPro" id="IPR003977">
    <property type="entry name" value="Parkin"/>
</dbReference>
<feature type="transmembrane region" description="Helical" evidence="26">
    <location>
        <begin position="717"/>
        <end position="737"/>
    </location>
</feature>
<evidence type="ECO:0000256" key="4">
    <source>
        <dbReference type="ARBA" id="ARBA00012251"/>
    </source>
</evidence>
<feature type="coiled-coil region" evidence="24">
    <location>
        <begin position="950"/>
        <end position="977"/>
    </location>
</feature>
<feature type="compositionally biased region" description="Low complexity" evidence="25">
    <location>
        <begin position="286"/>
        <end position="300"/>
    </location>
</feature>
<keyword evidence="29" id="KW-1185">Reference proteome</keyword>
<dbReference type="Gene3D" id="1.10.287.70">
    <property type="match status" value="1"/>
</dbReference>
<dbReference type="Gene3D" id="1.25.40.20">
    <property type="entry name" value="Ankyrin repeat-containing domain"/>
    <property type="match status" value="1"/>
</dbReference>
<accession>A0AAV2JSP6</accession>
<dbReference type="GO" id="GO:0098703">
    <property type="term" value="P:calcium ion import across plasma membrane"/>
    <property type="evidence" value="ECO:0007669"/>
    <property type="project" value="TreeGrafter"/>
</dbReference>
<keyword evidence="20 26" id="KW-0472">Membrane</keyword>
<name>A0AAV2JSP6_KNICA</name>
<dbReference type="SMART" id="SM00248">
    <property type="entry name" value="ANK"/>
    <property type="match status" value="5"/>
</dbReference>
<dbReference type="InterPro" id="IPR047534">
    <property type="entry name" value="BRcat_RBR_parkin"/>
</dbReference>
<dbReference type="InterPro" id="IPR054694">
    <property type="entry name" value="Parkin-like_IBR"/>
</dbReference>
<feature type="region of interest" description="Disordered" evidence="25">
    <location>
        <begin position="173"/>
        <end position="196"/>
    </location>
</feature>
<evidence type="ECO:0000256" key="19">
    <source>
        <dbReference type="ARBA" id="ARBA00023065"/>
    </source>
</evidence>
<feature type="repeat" description="ANK" evidence="23">
    <location>
        <begin position="412"/>
        <end position="444"/>
    </location>
</feature>
<dbReference type="GO" id="GO:0005739">
    <property type="term" value="C:mitochondrion"/>
    <property type="evidence" value="ECO:0007669"/>
    <property type="project" value="InterPro"/>
</dbReference>
<feature type="region of interest" description="Disordered" evidence="25">
    <location>
        <begin position="265"/>
        <end position="300"/>
    </location>
</feature>
<comment type="pathway">
    <text evidence="3">Protein modification; protein ubiquitination.</text>
</comment>
<dbReference type="InterPro" id="IPR024862">
    <property type="entry name" value="TRPV"/>
</dbReference>
<keyword evidence="5" id="KW-0813">Transport</keyword>
<dbReference type="Gene3D" id="2.20.25.20">
    <property type="match status" value="1"/>
</dbReference>
<evidence type="ECO:0000256" key="17">
    <source>
        <dbReference type="ARBA" id="ARBA00022989"/>
    </source>
</evidence>
<evidence type="ECO:0000256" key="26">
    <source>
        <dbReference type="SAM" id="Phobius"/>
    </source>
</evidence>
<dbReference type="GO" id="GO:0061630">
    <property type="term" value="F:ubiquitin protein ligase activity"/>
    <property type="evidence" value="ECO:0007669"/>
    <property type="project" value="UniProtKB-EC"/>
</dbReference>
<evidence type="ECO:0000256" key="9">
    <source>
        <dbReference type="ARBA" id="ARBA00022679"/>
    </source>
</evidence>
<keyword evidence="17 26" id="KW-1133">Transmembrane helix</keyword>
<comment type="catalytic activity">
    <reaction evidence="22">
        <text>Ca(2+)(in) = Ca(2+)(out)</text>
        <dbReference type="Rhea" id="RHEA:29671"/>
        <dbReference type="ChEBI" id="CHEBI:29108"/>
    </reaction>
</comment>
<dbReference type="Pfam" id="PF00520">
    <property type="entry name" value="Ion_trans"/>
    <property type="match status" value="1"/>
</dbReference>
<keyword evidence="15" id="KW-0862">Zinc</keyword>
<dbReference type="PROSITE" id="PS50088">
    <property type="entry name" value="ANK_REPEAT"/>
    <property type="match status" value="4"/>
</dbReference>
<proteinExistence type="predicted"/>
<dbReference type="SUPFAM" id="SSF48403">
    <property type="entry name" value="Ankyrin repeat"/>
    <property type="match status" value="1"/>
</dbReference>
<evidence type="ECO:0000256" key="25">
    <source>
        <dbReference type="SAM" id="MobiDB-lite"/>
    </source>
</evidence>
<keyword evidence="8" id="KW-0107">Calcium channel</keyword>
<evidence type="ECO:0000256" key="6">
    <source>
        <dbReference type="ARBA" id="ARBA00022475"/>
    </source>
</evidence>
<evidence type="ECO:0000256" key="12">
    <source>
        <dbReference type="ARBA" id="ARBA00022737"/>
    </source>
</evidence>
<dbReference type="SMART" id="SM00647">
    <property type="entry name" value="IBR"/>
    <property type="match status" value="2"/>
</dbReference>
<evidence type="ECO:0000256" key="21">
    <source>
        <dbReference type="ARBA" id="ARBA00023303"/>
    </source>
</evidence>
<dbReference type="InterPro" id="IPR044066">
    <property type="entry name" value="TRIAD_supradom"/>
</dbReference>
<dbReference type="AlphaFoldDB" id="A0AAV2JSP6"/>
<dbReference type="GO" id="GO:0008270">
    <property type="term" value="F:zinc ion binding"/>
    <property type="evidence" value="ECO:0007669"/>
    <property type="project" value="UniProtKB-KW"/>
</dbReference>
<evidence type="ECO:0000256" key="24">
    <source>
        <dbReference type="SAM" id="Coils"/>
    </source>
</evidence>
<comment type="catalytic activity">
    <reaction evidence="1">
        <text>[E2 ubiquitin-conjugating enzyme]-S-ubiquitinyl-L-cysteine + [acceptor protein]-L-lysine = [E2 ubiquitin-conjugating enzyme]-L-cysteine + [acceptor protein]-N(6)-ubiquitinyl-L-lysine.</text>
        <dbReference type="EC" id="2.3.2.31"/>
    </reaction>
</comment>
<feature type="repeat" description="ANK" evidence="23">
    <location>
        <begin position="346"/>
        <end position="378"/>
    </location>
</feature>
<keyword evidence="19" id="KW-0406">Ion transport</keyword>
<dbReference type="PRINTS" id="PR01475">
    <property type="entry name" value="PARKIN"/>
</dbReference>
<evidence type="ECO:0000256" key="18">
    <source>
        <dbReference type="ARBA" id="ARBA00023043"/>
    </source>
</evidence>
<keyword evidence="12" id="KW-0677">Repeat</keyword>
<keyword evidence="13" id="KW-0863">Zinc-finger</keyword>
<dbReference type="PROSITE" id="PS51873">
    <property type="entry name" value="TRIAD"/>
    <property type="match status" value="1"/>
</dbReference>
<keyword evidence="6" id="KW-1003">Cell membrane</keyword>
<dbReference type="InterPro" id="IPR002867">
    <property type="entry name" value="IBR_dom"/>
</dbReference>
<feature type="domain" description="RING-type" evidence="27">
    <location>
        <begin position="1"/>
        <end position="176"/>
    </location>
</feature>
<evidence type="ECO:0000256" key="1">
    <source>
        <dbReference type="ARBA" id="ARBA00001798"/>
    </source>
</evidence>
<sequence>MWEITFLLSISSCPDSPQYERYLRFGAEQCVLSLGGLLCPGPGCGAGLMAQDRRVECDIRAGCGLVFCRDCCQDYHLGACPAVEGEGPDIGAPLTPQGFAVDTEASLRSRWDRDSLLFIKESTKPCPQCSAPVQKNGGCSHMRCPLCQAEWCWRNAAGFSTCVAQSRVRAGSEPDLTKSLESGSNEMDGVGMNSSQGSMLRGVENPGLEMEMTQAGSSKEGNKDKTLGAAQSFTTVRAVVKSAARWASYSCGRWRQRKNKLGVKPEERYRGLSQDTEDELDSNLKQDPTQDLDQDQTQTQNRHLNRRLLNHFRELAAHNQDTDQVDLDLLDELLSHGANPNTSDCFGQTVLHEISRAWSVDVMRFFLDRGSDLLTPDQFGVTPLHVASALDYSDMVLFLLQRHADPDMGTSLSQTALHFAAKCDAVQSIRLLVQHGASLSAVDYKLRTPLQLAANMERSAAARTLLELGAEAGLTDCDGQLCITALISHMSPVAELALGQFHAQDSISRQQFFHLNLLEPEPVDPLSAEADLRDPTSPLEVVVHQGKLDLIMNPVFLKLIEVKWELYGRKGAWLLLVLNFLFNVSWTTVAISVSVTRGSTQRYVLPQDWWRVLLAVIALLFTVEEVLREVIDIRRSNRKLRLQRKWTKRRIRDDLHGCHPMWPQDRVFLQDQLKSAQNMRGNYSRDLWNLSDWLVYALLGVSAAVHVADVIRPSVSLHVSSLRLFSVAIIFLWLRLMKYVRAFRLMGPFIVMLGNVAGDVMRFLFLYLEIFIPYACSFWIIFGGWVPGLETVGDLLFTLYRMTLVDEYDYASMKGRDPVMAPLLCGTFLAASSILCVNLLIAMVTDTFQRVHDQSQANALMQQAAVVLQLQDSLPLLRRFYDPRHIALKCAPLVQGDHGPAPTHSHAHYRARTLITRQVKETLDDFLSLQRQASGISTPQDQQFNANEEMNSIRSELRELKALVQQLLQNNSSENATVPSK</sequence>
<organism evidence="28 29">
    <name type="scientific">Knipowitschia caucasica</name>
    <name type="common">Caucasian dwarf goby</name>
    <name type="synonym">Pomatoschistus caucasicus</name>
    <dbReference type="NCBI Taxonomy" id="637954"/>
    <lineage>
        <taxon>Eukaryota</taxon>
        <taxon>Metazoa</taxon>
        <taxon>Chordata</taxon>
        <taxon>Craniata</taxon>
        <taxon>Vertebrata</taxon>
        <taxon>Euteleostomi</taxon>
        <taxon>Actinopterygii</taxon>
        <taxon>Neopterygii</taxon>
        <taxon>Teleostei</taxon>
        <taxon>Neoteleostei</taxon>
        <taxon>Acanthomorphata</taxon>
        <taxon>Gobiaria</taxon>
        <taxon>Gobiiformes</taxon>
        <taxon>Gobioidei</taxon>
        <taxon>Gobiidae</taxon>
        <taxon>Gobiinae</taxon>
        <taxon>Knipowitschia</taxon>
    </lineage>
</organism>
<evidence type="ECO:0000256" key="20">
    <source>
        <dbReference type="ARBA" id="ARBA00023136"/>
    </source>
</evidence>
<dbReference type="Pfam" id="PF22605">
    <property type="entry name" value="IBR_2"/>
    <property type="match status" value="1"/>
</dbReference>
<feature type="transmembrane region" description="Helical" evidence="26">
    <location>
        <begin position="573"/>
        <end position="597"/>
    </location>
</feature>
<evidence type="ECO:0000256" key="11">
    <source>
        <dbReference type="ARBA" id="ARBA00022723"/>
    </source>
</evidence>
<dbReference type="GO" id="GO:0005886">
    <property type="term" value="C:plasma membrane"/>
    <property type="evidence" value="ECO:0007669"/>
    <property type="project" value="UniProtKB-SubCell"/>
</dbReference>
<evidence type="ECO:0000256" key="3">
    <source>
        <dbReference type="ARBA" id="ARBA00004906"/>
    </source>
</evidence>
<evidence type="ECO:0000256" key="16">
    <source>
        <dbReference type="ARBA" id="ARBA00022837"/>
    </source>
</evidence>
<evidence type="ECO:0000256" key="14">
    <source>
        <dbReference type="ARBA" id="ARBA00022786"/>
    </source>
</evidence>
<keyword evidence="11" id="KW-0479">Metal-binding</keyword>
<protein>
    <recommendedName>
        <fullName evidence="4">RBR-type E3 ubiquitin transferase</fullName>
        <ecNumber evidence="4">2.3.2.31</ecNumber>
    </recommendedName>
</protein>
<keyword evidence="10 26" id="KW-0812">Transmembrane</keyword>
<dbReference type="Pfam" id="PF00023">
    <property type="entry name" value="Ank"/>
    <property type="match status" value="1"/>
</dbReference>
<keyword evidence="14" id="KW-0833">Ubl conjugation pathway</keyword>
<evidence type="ECO:0000256" key="7">
    <source>
        <dbReference type="ARBA" id="ARBA00022568"/>
    </source>
</evidence>
<evidence type="ECO:0000256" key="2">
    <source>
        <dbReference type="ARBA" id="ARBA00004651"/>
    </source>
</evidence>
<keyword evidence="7" id="KW-0109">Calcium transport</keyword>
<dbReference type="Gene3D" id="1.20.120.1750">
    <property type="match status" value="1"/>
</dbReference>
<feature type="transmembrane region" description="Helical" evidence="26">
    <location>
        <begin position="693"/>
        <end position="711"/>
    </location>
</feature>
<dbReference type="InterPro" id="IPR036770">
    <property type="entry name" value="Ankyrin_rpt-contain_sf"/>
</dbReference>
<dbReference type="GO" id="GO:0005829">
    <property type="term" value="C:cytosol"/>
    <property type="evidence" value="ECO:0007669"/>
    <property type="project" value="InterPro"/>
</dbReference>
<feature type="transmembrane region" description="Helical" evidence="26">
    <location>
        <begin position="821"/>
        <end position="844"/>
    </location>
</feature>
<evidence type="ECO:0000256" key="8">
    <source>
        <dbReference type="ARBA" id="ARBA00022673"/>
    </source>
</evidence>
<dbReference type="InterPro" id="IPR005821">
    <property type="entry name" value="Ion_trans_dom"/>
</dbReference>
<keyword evidence="21" id="KW-0407">Ion channel</keyword>
<dbReference type="Pfam" id="PF12796">
    <property type="entry name" value="Ank_2"/>
    <property type="match status" value="1"/>
</dbReference>
<keyword evidence="18 23" id="KW-0040">ANK repeat</keyword>
<evidence type="ECO:0000256" key="13">
    <source>
        <dbReference type="ARBA" id="ARBA00022771"/>
    </source>
</evidence>
<dbReference type="EMBL" id="OZ035836">
    <property type="protein sequence ID" value="CAL1580708.1"/>
    <property type="molecule type" value="Genomic_DNA"/>
</dbReference>
<evidence type="ECO:0000259" key="27">
    <source>
        <dbReference type="PROSITE" id="PS51873"/>
    </source>
</evidence>
<evidence type="ECO:0000256" key="15">
    <source>
        <dbReference type="ARBA" id="ARBA00022833"/>
    </source>
</evidence>
<feature type="repeat" description="ANK" evidence="23">
    <location>
        <begin position="379"/>
        <end position="411"/>
    </location>
</feature>
<dbReference type="SUPFAM" id="SSF57850">
    <property type="entry name" value="RING/U-box"/>
    <property type="match status" value="1"/>
</dbReference>
<dbReference type="GO" id="GO:0005262">
    <property type="term" value="F:calcium channel activity"/>
    <property type="evidence" value="ECO:0007669"/>
    <property type="project" value="UniProtKB-KW"/>
</dbReference>
<gene>
    <name evidence="28" type="ORF">KC01_LOCUS11524</name>
</gene>
<dbReference type="CDD" id="cd20340">
    <property type="entry name" value="BRcat_RBR_parkin"/>
    <property type="match status" value="1"/>
</dbReference>
<dbReference type="PROSITE" id="PS50297">
    <property type="entry name" value="ANK_REP_REGION"/>
    <property type="match status" value="2"/>
</dbReference>
<evidence type="ECO:0000313" key="29">
    <source>
        <dbReference type="Proteomes" id="UP001497482"/>
    </source>
</evidence>
<comment type="subcellular location">
    <subcellularLocation>
        <location evidence="2">Cell membrane</location>
        <topology evidence="2">Multi-pass membrane protein</topology>
    </subcellularLocation>
</comment>
<evidence type="ECO:0000313" key="28">
    <source>
        <dbReference type="EMBL" id="CAL1580708.1"/>
    </source>
</evidence>
<dbReference type="InterPro" id="IPR002110">
    <property type="entry name" value="Ankyrin_rpt"/>
</dbReference>
<dbReference type="EC" id="2.3.2.31" evidence="4"/>